<gene>
    <name evidence="1" type="ORF">DEO72_LG2g3105</name>
</gene>
<proteinExistence type="predicted"/>
<name>A0A4D6L2T6_VIGUN</name>
<protein>
    <submittedName>
        <fullName evidence="1">Uncharacterized protein</fullName>
    </submittedName>
</protein>
<accession>A0A4D6L2T6</accession>
<dbReference type="Proteomes" id="UP000501690">
    <property type="component" value="Linkage Group LG2"/>
</dbReference>
<keyword evidence="2" id="KW-1185">Reference proteome</keyword>
<sequence>MDYNCYPQQPCDFQQQIVTPTSAPDISGLTLRQFNDLYPRSSFLGYEQQPYFECPPQQPYVPNSFQQQYVPPQQVEATNGPSYREVMILMGEVIEKLESMDERLRVDQRCRNIKQEWYENKQILSDMLRDASKNNFIELLVTVNTTPQPHQRFPENPYFNALRHEIKDVLLKLAIRGEQMSEDLSQLMNDAVIKVTLEDMMKMMTEMMKMNKTDQKEMMNAATQSMQSQFEKPIAESHHIDISTDGYNDAHIVPVDEDMSTNDNFQEQSCENNTMEEPSAVEEPTVFEDAAEAYTIATGLVNDEALESTTPGENFCLEDEIMRITDDLVNHSNAPDDAKVELKPHTPHIKFVDVNDANKFSVVIFVDMAAEKEERLLQQFS</sequence>
<dbReference type="AlphaFoldDB" id="A0A4D6L2T6"/>
<reference evidence="1 2" key="1">
    <citation type="submission" date="2019-04" db="EMBL/GenBank/DDBJ databases">
        <title>An improved genome assembly and genetic linkage map for asparagus bean, Vigna unguiculata ssp. sesquipedialis.</title>
        <authorList>
            <person name="Xia Q."/>
            <person name="Zhang R."/>
            <person name="Dong Y."/>
        </authorList>
    </citation>
    <scope>NUCLEOTIDE SEQUENCE [LARGE SCALE GENOMIC DNA]</scope>
    <source>
        <tissue evidence="1">Leaf</tissue>
    </source>
</reference>
<evidence type="ECO:0000313" key="1">
    <source>
        <dbReference type="EMBL" id="QCD82764.1"/>
    </source>
</evidence>
<organism evidence="1 2">
    <name type="scientific">Vigna unguiculata</name>
    <name type="common">Cowpea</name>
    <dbReference type="NCBI Taxonomy" id="3917"/>
    <lineage>
        <taxon>Eukaryota</taxon>
        <taxon>Viridiplantae</taxon>
        <taxon>Streptophyta</taxon>
        <taxon>Embryophyta</taxon>
        <taxon>Tracheophyta</taxon>
        <taxon>Spermatophyta</taxon>
        <taxon>Magnoliopsida</taxon>
        <taxon>eudicotyledons</taxon>
        <taxon>Gunneridae</taxon>
        <taxon>Pentapetalae</taxon>
        <taxon>rosids</taxon>
        <taxon>fabids</taxon>
        <taxon>Fabales</taxon>
        <taxon>Fabaceae</taxon>
        <taxon>Papilionoideae</taxon>
        <taxon>50 kb inversion clade</taxon>
        <taxon>NPAAA clade</taxon>
        <taxon>indigoferoid/millettioid clade</taxon>
        <taxon>Phaseoleae</taxon>
        <taxon>Vigna</taxon>
    </lineage>
</organism>
<dbReference type="EMBL" id="CP039346">
    <property type="protein sequence ID" value="QCD82764.1"/>
    <property type="molecule type" value="Genomic_DNA"/>
</dbReference>
<evidence type="ECO:0000313" key="2">
    <source>
        <dbReference type="Proteomes" id="UP000501690"/>
    </source>
</evidence>